<reference evidence="2" key="1">
    <citation type="submission" date="2021-02" db="EMBL/GenBank/DDBJ databases">
        <authorList>
            <person name="Dougan E. K."/>
            <person name="Rhodes N."/>
            <person name="Thang M."/>
            <person name="Chan C."/>
        </authorList>
    </citation>
    <scope>NUCLEOTIDE SEQUENCE</scope>
</reference>
<proteinExistence type="predicted"/>
<dbReference type="EMBL" id="CAJNNW010000284">
    <property type="protein sequence ID" value="CAE8625558.1"/>
    <property type="molecule type" value="Genomic_DNA"/>
</dbReference>
<accession>A0A813GH91</accession>
<protein>
    <submittedName>
        <fullName evidence="2">Uncharacterized protein</fullName>
    </submittedName>
</protein>
<organism evidence="2 3">
    <name type="scientific">Polarella glacialis</name>
    <name type="common">Dinoflagellate</name>
    <dbReference type="NCBI Taxonomy" id="89957"/>
    <lineage>
        <taxon>Eukaryota</taxon>
        <taxon>Sar</taxon>
        <taxon>Alveolata</taxon>
        <taxon>Dinophyceae</taxon>
        <taxon>Suessiales</taxon>
        <taxon>Suessiaceae</taxon>
        <taxon>Polarella</taxon>
    </lineage>
</organism>
<dbReference type="AlphaFoldDB" id="A0A813GH91"/>
<gene>
    <name evidence="2" type="ORF">PGLA2088_LOCUS441</name>
</gene>
<feature type="region of interest" description="Disordered" evidence="1">
    <location>
        <begin position="64"/>
        <end position="86"/>
    </location>
</feature>
<evidence type="ECO:0000313" key="3">
    <source>
        <dbReference type="Proteomes" id="UP000626109"/>
    </source>
</evidence>
<feature type="region of interest" description="Disordered" evidence="1">
    <location>
        <begin position="1"/>
        <end position="48"/>
    </location>
</feature>
<feature type="compositionally biased region" description="Polar residues" evidence="1">
    <location>
        <begin position="18"/>
        <end position="33"/>
    </location>
</feature>
<comment type="caution">
    <text evidence="2">The sequence shown here is derived from an EMBL/GenBank/DDBJ whole genome shotgun (WGS) entry which is preliminary data.</text>
</comment>
<name>A0A813GH91_POLGL</name>
<feature type="non-terminal residue" evidence="2">
    <location>
        <position position="1"/>
    </location>
</feature>
<dbReference type="Proteomes" id="UP000626109">
    <property type="component" value="Unassembled WGS sequence"/>
</dbReference>
<evidence type="ECO:0000256" key="1">
    <source>
        <dbReference type="SAM" id="MobiDB-lite"/>
    </source>
</evidence>
<evidence type="ECO:0000313" key="2">
    <source>
        <dbReference type="EMBL" id="CAE8625558.1"/>
    </source>
</evidence>
<sequence>MCARSGPLAAAFRAGNSPCENKTTDDQLSTRTGSSRDEDPGLGMPQEMRDRDLVLEVGQLSFTSGGAISSTTPAGAFARSRALDNS</sequence>
<feature type="compositionally biased region" description="Polar residues" evidence="1">
    <location>
        <begin position="64"/>
        <end position="73"/>
    </location>
</feature>